<dbReference type="GO" id="GO:0016887">
    <property type="term" value="F:ATP hydrolysis activity"/>
    <property type="evidence" value="ECO:0007669"/>
    <property type="project" value="InterPro"/>
</dbReference>
<feature type="transmembrane region" description="Helical" evidence="10">
    <location>
        <begin position="768"/>
        <end position="790"/>
    </location>
</feature>
<dbReference type="InterPro" id="IPR027256">
    <property type="entry name" value="P-typ_ATPase_IB"/>
</dbReference>
<dbReference type="Gene3D" id="3.30.70.100">
    <property type="match status" value="1"/>
</dbReference>
<evidence type="ECO:0000256" key="5">
    <source>
        <dbReference type="ARBA" id="ARBA00022741"/>
    </source>
</evidence>
<reference evidence="12 13" key="1">
    <citation type="submission" date="2018-06" db="EMBL/GenBank/DDBJ databases">
        <title>Genomic Encyclopedia of Archaeal and Bacterial Type Strains, Phase II (KMG-II): from individual species to whole genera.</title>
        <authorList>
            <person name="Goeker M."/>
        </authorList>
    </citation>
    <scope>NUCLEOTIDE SEQUENCE [LARGE SCALE GENOMIC DNA]</scope>
    <source>
        <strain evidence="12 13">ATCC BAA-1881</strain>
    </source>
</reference>
<feature type="domain" description="HMA" evidence="11">
    <location>
        <begin position="74"/>
        <end position="140"/>
    </location>
</feature>
<evidence type="ECO:0000256" key="1">
    <source>
        <dbReference type="ARBA" id="ARBA00004651"/>
    </source>
</evidence>
<dbReference type="InterPro" id="IPR023298">
    <property type="entry name" value="ATPase_P-typ_TM_dom_sf"/>
</dbReference>
<sequence>MAIQTTELDLASLGADSCKDCVQSLLLEMTGVKKVTLKDCGCHLNIAYDAQRSTPTQLQTLLLAAQQKLIPAIRHEKLQLTGVDCAECSRTLERGIQNLPGVLHAQVNFANAQALIAYNRERCTPAQITRCVRELGFGIQGEQASHQHIGCACGEEHTHEEHAIQSTPSRLLALWQRVQLWFPTAAAASFWVIGFLLPSLNAPTLASTICFILAIIIGGYRVARSGYFALVRSRTLDINILMTIAVIGAGIIGQWEEGAAVVILFSLGEMLEESSMNRVRKSLHALMDLAPREATLRTSAGERRVPVEQLQPGDTILIRPGERIPADGLVSAGMTLVNQAPITGESIPVEKLTGDEVYAGTINQHGSLEVQVTKYAQDSTLAKIITLVQEAQGSRAPIQRFIDRFAHYYTPAIAIFAVLLAVIPPVVLQEPFVTWLYRALVLLVIACPCALVISTPVAIVSAVSRASRAGILIKGGAFLEILSSLKAIAFDKTGTITQGRPAVTDVEPLSDLSEEQLLQLAAAVEIHSEHPLASAILEEAKARELNWNEPEAFQALPGQGAQALVEQQTILVGKPALFAPLEPTIEQRVIALEEAGKTVLIVGVEKQPAGLIAVADQLRPEAAEALQDLYQSGIAATTMLTGDNERTARAVARAVGVTDVAANLLPEQKLKAIVQLNERYQRVAMVGDGINDAPALAKASVGIAMGATGSDTALEAADVALMTDDLRKLPFLLRLSRATMRTIRVNITFSLVIKAVFLLLTIAGIANLWLAILADTGAALLVIAHSLLLLRSRS</sequence>
<keyword evidence="5 10" id="KW-0547">Nucleotide-binding</keyword>
<organism evidence="12 13">
    <name type="scientific">Thermosporothrix hazakensis</name>
    <dbReference type="NCBI Taxonomy" id="644383"/>
    <lineage>
        <taxon>Bacteria</taxon>
        <taxon>Bacillati</taxon>
        <taxon>Chloroflexota</taxon>
        <taxon>Ktedonobacteria</taxon>
        <taxon>Ktedonobacterales</taxon>
        <taxon>Thermosporotrichaceae</taxon>
        <taxon>Thermosporothrix</taxon>
    </lineage>
</organism>
<dbReference type="SFLD" id="SFLDS00003">
    <property type="entry name" value="Haloacid_Dehalogenase"/>
    <property type="match status" value="1"/>
</dbReference>
<feature type="transmembrane region" description="Helical" evidence="10">
    <location>
        <begin position="180"/>
        <end position="198"/>
    </location>
</feature>
<dbReference type="SUPFAM" id="SSF81665">
    <property type="entry name" value="Calcium ATPase, transmembrane domain M"/>
    <property type="match status" value="1"/>
</dbReference>
<feature type="transmembrane region" description="Helical" evidence="10">
    <location>
        <begin position="405"/>
        <end position="423"/>
    </location>
</feature>
<dbReference type="GO" id="GO:0019829">
    <property type="term" value="F:ATPase-coupled monoatomic cation transmembrane transporter activity"/>
    <property type="evidence" value="ECO:0007669"/>
    <property type="project" value="InterPro"/>
</dbReference>
<dbReference type="PROSITE" id="PS00154">
    <property type="entry name" value="ATPASE_E1_E2"/>
    <property type="match status" value="1"/>
</dbReference>
<evidence type="ECO:0000256" key="6">
    <source>
        <dbReference type="ARBA" id="ARBA00022840"/>
    </source>
</evidence>
<dbReference type="InterPro" id="IPR036412">
    <property type="entry name" value="HAD-like_sf"/>
</dbReference>
<keyword evidence="8 10" id="KW-1133">Transmembrane helix</keyword>
<dbReference type="PROSITE" id="PS50846">
    <property type="entry name" value="HMA_2"/>
    <property type="match status" value="1"/>
</dbReference>
<dbReference type="SFLD" id="SFLDF00027">
    <property type="entry name" value="p-type_atpase"/>
    <property type="match status" value="1"/>
</dbReference>
<dbReference type="InterPro" id="IPR008250">
    <property type="entry name" value="ATPase_P-typ_transduc_dom_A_sf"/>
</dbReference>
<dbReference type="NCBIfam" id="TIGR01525">
    <property type="entry name" value="ATPase-IB_hvy"/>
    <property type="match status" value="1"/>
</dbReference>
<dbReference type="Pfam" id="PF00702">
    <property type="entry name" value="Hydrolase"/>
    <property type="match status" value="1"/>
</dbReference>
<keyword evidence="9 10" id="KW-0472">Membrane</keyword>
<evidence type="ECO:0000259" key="11">
    <source>
        <dbReference type="PROSITE" id="PS50846"/>
    </source>
</evidence>
<dbReference type="Gene3D" id="3.40.50.1000">
    <property type="entry name" value="HAD superfamily/HAD-like"/>
    <property type="match status" value="1"/>
</dbReference>
<dbReference type="GO" id="GO:0005524">
    <property type="term" value="F:ATP binding"/>
    <property type="evidence" value="ECO:0007669"/>
    <property type="project" value="UniProtKB-UniRule"/>
</dbReference>
<dbReference type="AlphaFoldDB" id="A0A326U9Y1"/>
<dbReference type="SFLD" id="SFLDG00002">
    <property type="entry name" value="C1.7:_P-type_atpase_like"/>
    <property type="match status" value="1"/>
</dbReference>
<dbReference type="InterPro" id="IPR018303">
    <property type="entry name" value="ATPase_P-typ_P_site"/>
</dbReference>
<dbReference type="PRINTS" id="PR00119">
    <property type="entry name" value="CATATPASE"/>
</dbReference>
<dbReference type="NCBIfam" id="TIGR01512">
    <property type="entry name" value="ATPase-IB2_Cd"/>
    <property type="match status" value="1"/>
</dbReference>
<dbReference type="CDD" id="cd00371">
    <property type="entry name" value="HMA"/>
    <property type="match status" value="1"/>
</dbReference>
<comment type="similarity">
    <text evidence="2 10">Belongs to the cation transport ATPase (P-type) (TC 3.A.3) family. Type IB subfamily.</text>
</comment>
<keyword evidence="7" id="KW-1278">Translocase</keyword>
<evidence type="ECO:0000256" key="9">
    <source>
        <dbReference type="ARBA" id="ARBA00023136"/>
    </source>
</evidence>
<evidence type="ECO:0000256" key="10">
    <source>
        <dbReference type="RuleBase" id="RU362081"/>
    </source>
</evidence>
<comment type="subcellular location">
    <subcellularLocation>
        <location evidence="1">Cell membrane</location>
        <topology evidence="1">Multi-pass membrane protein</topology>
    </subcellularLocation>
</comment>
<keyword evidence="3 10" id="KW-0812">Transmembrane</keyword>
<keyword evidence="13" id="KW-1185">Reference proteome</keyword>
<keyword evidence="4 10" id="KW-0479">Metal-binding</keyword>
<feature type="transmembrane region" description="Helical" evidence="10">
    <location>
        <begin position="435"/>
        <end position="463"/>
    </location>
</feature>
<dbReference type="NCBIfam" id="TIGR01511">
    <property type="entry name" value="ATPase-IB1_Cu"/>
    <property type="match status" value="1"/>
</dbReference>
<protein>
    <submittedName>
        <fullName evidence="12">Cd2+/Zn2+-exporting ATPase</fullName>
    </submittedName>
</protein>
<evidence type="ECO:0000256" key="2">
    <source>
        <dbReference type="ARBA" id="ARBA00006024"/>
    </source>
</evidence>
<evidence type="ECO:0000313" key="13">
    <source>
        <dbReference type="Proteomes" id="UP000248806"/>
    </source>
</evidence>
<dbReference type="OrthoDB" id="135399at2"/>
<dbReference type="Pfam" id="PF00403">
    <property type="entry name" value="HMA"/>
    <property type="match status" value="1"/>
</dbReference>
<dbReference type="InterPro" id="IPR023299">
    <property type="entry name" value="ATPase_P-typ_cyto_dom_N"/>
</dbReference>
<dbReference type="RefSeq" id="WP_111321458.1">
    <property type="nucleotide sequence ID" value="NZ_BIFX01000001.1"/>
</dbReference>
<dbReference type="GO" id="GO:0046872">
    <property type="term" value="F:metal ion binding"/>
    <property type="evidence" value="ECO:0007669"/>
    <property type="project" value="UniProtKB-KW"/>
</dbReference>
<feature type="transmembrane region" description="Helical" evidence="10">
    <location>
        <begin position="204"/>
        <end position="223"/>
    </location>
</feature>
<accession>A0A326U9Y1</accession>
<dbReference type="InterPro" id="IPR023214">
    <property type="entry name" value="HAD_sf"/>
</dbReference>
<evidence type="ECO:0000256" key="7">
    <source>
        <dbReference type="ARBA" id="ARBA00022967"/>
    </source>
</evidence>
<dbReference type="InterPro" id="IPR044492">
    <property type="entry name" value="P_typ_ATPase_HD_dom"/>
</dbReference>
<keyword evidence="6 10" id="KW-0067">ATP-binding</keyword>
<dbReference type="InterPro" id="IPR006121">
    <property type="entry name" value="HMA_dom"/>
</dbReference>
<keyword evidence="10" id="KW-1003">Cell membrane</keyword>
<dbReference type="InterPro" id="IPR051014">
    <property type="entry name" value="Cation_Transport_ATPase_IB"/>
</dbReference>
<dbReference type="SUPFAM" id="SSF81653">
    <property type="entry name" value="Calcium ATPase, transduction domain A"/>
    <property type="match status" value="1"/>
</dbReference>
<feature type="transmembrane region" description="Helical" evidence="10">
    <location>
        <begin position="743"/>
        <end position="762"/>
    </location>
</feature>
<dbReference type="FunFam" id="2.70.150.10:FF:000002">
    <property type="entry name" value="Copper-transporting ATPase 1, putative"/>
    <property type="match status" value="1"/>
</dbReference>
<evidence type="ECO:0000313" key="12">
    <source>
        <dbReference type="EMBL" id="PZW32013.1"/>
    </source>
</evidence>
<name>A0A326U9Y1_THEHA</name>
<dbReference type="EMBL" id="QKUF01000005">
    <property type="protein sequence ID" value="PZW32013.1"/>
    <property type="molecule type" value="Genomic_DNA"/>
</dbReference>
<comment type="caution">
    <text evidence="12">The sequence shown here is derived from an EMBL/GenBank/DDBJ whole genome shotgun (WGS) entry which is preliminary data.</text>
</comment>
<dbReference type="PRINTS" id="PR00941">
    <property type="entry name" value="CDATPASE"/>
</dbReference>
<dbReference type="SUPFAM" id="SSF56784">
    <property type="entry name" value="HAD-like"/>
    <property type="match status" value="1"/>
</dbReference>
<dbReference type="Proteomes" id="UP000248806">
    <property type="component" value="Unassembled WGS sequence"/>
</dbReference>
<dbReference type="InterPro" id="IPR059000">
    <property type="entry name" value="ATPase_P-type_domA"/>
</dbReference>
<gene>
    <name evidence="12" type="ORF">EI42_02039</name>
</gene>
<dbReference type="Pfam" id="PF00122">
    <property type="entry name" value="E1-E2_ATPase"/>
    <property type="match status" value="1"/>
</dbReference>
<dbReference type="InterPro" id="IPR001757">
    <property type="entry name" value="P_typ_ATPase"/>
</dbReference>
<dbReference type="InterPro" id="IPR036163">
    <property type="entry name" value="HMA_dom_sf"/>
</dbReference>
<dbReference type="Gene3D" id="3.40.1110.10">
    <property type="entry name" value="Calcium-transporting ATPase, cytoplasmic domain N"/>
    <property type="match status" value="1"/>
</dbReference>
<dbReference type="SUPFAM" id="SSF55008">
    <property type="entry name" value="HMA, heavy metal-associated domain"/>
    <property type="match status" value="1"/>
</dbReference>
<evidence type="ECO:0000256" key="8">
    <source>
        <dbReference type="ARBA" id="ARBA00022989"/>
    </source>
</evidence>
<evidence type="ECO:0000256" key="3">
    <source>
        <dbReference type="ARBA" id="ARBA00022692"/>
    </source>
</evidence>
<dbReference type="NCBIfam" id="TIGR01494">
    <property type="entry name" value="ATPase_P-type"/>
    <property type="match status" value="1"/>
</dbReference>
<proteinExistence type="inferred from homology"/>
<dbReference type="GO" id="GO:0005886">
    <property type="term" value="C:plasma membrane"/>
    <property type="evidence" value="ECO:0007669"/>
    <property type="project" value="UniProtKB-SubCell"/>
</dbReference>
<dbReference type="Gene3D" id="2.70.150.10">
    <property type="entry name" value="Calcium-transporting ATPase, cytoplasmic transduction domain A"/>
    <property type="match status" value="1"/>
</dbReference>
<dbReference type="PANTHER" id="PTHR48085:SF5">
    <property type="entry name" value="CADMIUM_ZINC-TRANSPORTING ATPASE HMA4-RELATED"/>
    <property type="match status" value="1"/>
</dbReference>
<evidence type="ECO:0000256" key="4">
    <source>
        <dbReference type="ARBA" id="ARBA00022723"/>
    </source>
</evidence>
<dbReference type="PANTHER" id="PTHR48085">
    <property type="entry name" value="CADMIUM/ZINC-TRANSPORTING ATPASE HMA2-RELATED"/>
    <property type="match status" value="1"/>
</dbReference>